<gene>
    <name evidence="1" type="ORF">SCNU_01885</name>
</gene>
<evidence type="ECO:0000313" key="2">
    <source>
        <dbReference type="Proteomes" id="UP000035065"/>
    </source>
</evidence>
<reference evidence="1 2" key="1">
    <citation type="journal article" date="2011" name="J. Bacteriol.">
        <title>Draft Genome Sequence of Gordonia neofelifaecis NRRL B-59395, a Cholesterol-Degrading Actinomycete.</title>
        <authorList>
            <person name="Ge F."/>
            <person name="Li W."/>
            <person name="Chen G."/>
            <person name="Liu Y."/>
            <person name="Zhang G."/>
            <person name="Yong B."/>
            <person name="Wang Q."/>
            <person name="Wang N."/>
            <person name="Huang Z."/>
            <person name="Li W."/>
            <person name="Wang J."/>
            <person name="Wu C."/>
            <person name="Xie Q."/>
            <person name="Liu G."/>
        </authorList>
    </citation>
    <scope>NUCLEOTIDE SEQUENCE [LARGE SCALE GENOMIC DNA]</scope>
    <source>
        <strain evidence="1 2">NRRL B-59395</strain>
    </source>
</reference>
<organism evidence="1 2">
    <name type="scientific">Gordonia neofelifaecis NRRL B-59395</name>
    <dbReference type="NCBI Taxonomy" id="644548"/>
    <lineage>
        <taxon>Bacteria</taxon>
        <taxon>Bacillati</taxon>
        <taxon>Actinomycetota</taxon>
        <taxon>Actinomycetes</taxon>
        <taxon>Mycobacteriales</taxon>
        <taxon>Gordoniaceae</taxon>
        <taxon>Gordonia</taxon>
    </lineage>
</organism>
<accession>F1YDZ5</accession>
<keyword evidence="2" id="KW-1185">Reference proteome</keyword>
<protein>
    <submittedName>
        <fullName evidence="1">Uncharacterized protein</fullName>
    </submittedName>
</protein>
<comment type="caution">
    <text evidence="1">The sequence shown here is derived from an EMBL/GenBank/DDBJ whole genome shotgun (WGS) entry which is preliminary data.</text>
</comment>
<dbReference type="EMBL" id="AEUD01000001">
    <property type="protein sequence ID" value="EGD57085.1"/>
    <property type="molecule type" value="Genomic_DNA"/>
</dbReference>
<dbReference type="AlphaFoldDB" id="F1YDZ5"/>
<dbReference type="OrthoDB" id="9898935at2"/>
<evidence type="ECO:0000313" key="1">
    <source>
        <dbReference type="EMBL" id="EGD57085.1"/>
    </source>
</evidence>
<sequence>MTAQSVRVVRRPAPDGIADSELVVPTGWVEVPAVEVPDGGQELLDRVSICRKRGVAELLDIADALNLDAGLVRYALTVLSPLVEVVPILPDSDTVQSDGADSESTVVIPQDPAVSRALKSAAELAAALPTARIETARLLFKVAAATRPLTVERAKAITRLGGDDFEDILDDLVVSGDLILTAEEGPRAWTRIK</sequence>
<dbReference type="RefSeq" id="WP_009677650.1">
    <property type="nucleotide sequence ID" value="NZ_AEUD01000001.1"/>
</dbReference>
<dbReference type="Proteomes" id="UP000035065">
    <property type="component" value="Unassembled WGS sequence"/>
</dbReference>
<name>F1YDZ5_9ACTN</name>
<proteinExistence type="predicted"/>